<evidence type="ECO:0000256" key="1">
    <source>
        <dbReference type="SAM" id="Phobius"/>
    </source>
</evidence>
<dbReference type="EMBL" id="BK016151">
    <property type="protein sequence ID" value="DAF98590.1"/>
    <property type="molecule type" value="Genomic_DNA"/>
</dbReference>
<organism evidence="2">
    <name type="scientific">Myoviridae sp. ctpKu3</name>
    <dbReference type="NCBI Taxonomy" id="2825175"/>
    <lineage>
        <taxon>Viruses</taxon>
        <taxon>Duplodnaviria</taxon>
        <taxon>Heunggongvirae</taxon>
        <taxon>Uroviricota</taxon>
        <taxon>Caudoviricetes</taxon>
    </lineage>
</organism>
<name>A0A8S5UW55_9CAUD</name>
<keyword evidence="1" id="KW-0472">Membrane</keyword>
<proteinExistence type="predicted"/>
<evidence type="ECO:0000313" key="2">
    <source>
        <dbReference type="EMBL" id="DAF98590.1"/>
    </source>
</evidence>
<keyword evidence="1" id="KW-0812">Transmembrane</keyword>
<keyword evidence="1" id="KW-1133">Transmembrane helix</keyword>
<reference evidence="2" key="1">
    <citation type="journal article" date="2021" name="Proc. Natl. Acad. Sci. U.S.A.">
        <title>A Catalog of Tens of Thousands of Viruses from Human Metagenomes Reveals Hidden Associations with Chronic Diseases.</title>
        <authorList>
            <person name="Tisza M.J."/>
            <person name="Buck C.B."/>
        </authorList>
    </citation>
    <scope>NUCLEOTIDE SEQUENCE</scope>
    <source>
        <strain evidence="2">CtpKu3</strain>
    </source>
</reference>
<accession>A0A8S5UW55</accession>
<feature type="transmembrane region" description="Helical" evidence="1">
    <location>
        <begin position="12"/>
        <end position="36"/>
    </location>
</feature>
<sequence>MKQNQFTRFIKNTAYGVATVCSIIVAAIAIFTALAVDAKEYTNPALEREKARVQWIAEHGEYQKNLTEEGEKQARAYVSIKQAEINKEFK</sequence>
<protein>
    <submittedName>
        <fullName evidence="2">Uncharacterized protein</fullName>
    </submittedName>
</protein>